<dbReference type="SUPFAM" id="SSF56112">
    <property type="entry name" value="Protein kinase-like (PK-like)"/>
    <property type="match status" value="1"/>
</dbReference>
<name>A0ABS1MFZ7_9NOCA</name>
<proteinExistence type="inferred from homology"/>
<feature type="domain" description="ABC1 atypical kinase-like" evidence="6">
    <location>
        <begin position="117"/>
        <end position="328"/>
    </location>
</feature>
<keyword evidence="3" id="KW-0547">Nucleotide-binding</keyword>
<keyword evidence="7" id="KW-0418">Kinase</keyword>
<dbReference type="CDD" id="cd13970">
    <property type="entry name" value="ABC1_ADCK3"/>
    <property type="match status" value="1"/>
</dbReference>
<evidence type="ECO:0000313" key="7">
    <source>
        <dbReference type="EMBL" id="MBL1079587.1"/>
    </source>
</evidence>
<keyword evidence="8" id="KW-1185">Reference proteome</keyword>
<evidence type="ECO:0000256" key="4">
    <source>
        <dbReference type="ARBA" id="ARBA00022840"/>
    </source>
</evidence>
<sequence>MSIRRIGHAPETGRIRSPFARRRAGEPPTRTAVRNAKVAGLPLAFAGRQLAGAGRKALGQPATEVDRQIQIRTAQHMFEVLAELKGCAAKLGQIMSLYELVLPPHLGEPYREALSRLYESAPIMLPRTVHAAMAANLGSEWRALFREFDDRHAAGASIGQVHRAVWHDGRRVAVKLMYPGAREAVRADLQQLRRISVLATAFVPSADVAAVTAAICASVEQELDYAAEARCQRRFADAYAADPEFFVPQVITQCGDVVVSEWVDGIPMTRIIESGSPEERSRVGMLLLRFLLSTPSRTDLLYCDPHPGNFRILPDGRLAVLDFGACDTWPAPGFPDAVAGLGEAIFNGGLGEVDAALREHGFVAPGREFDVEAFAEAAVPICEAARQQTFRFSTGWLREQALRALSPTLSNVNRQMTIPAHFTPYGRSALTAISVICQLETEGALRSELIRWSPELAEVFDRFDRRSGNPADLAIVRQRRADAGESAPRLRAVR</sequence>
<dbReference type="PANTHER" id="PTHR43851:SF3">
    <property type="entry name" value="COENZYME Q8"/>
    <property type="match status" value="1"/>
</dbReference>
<evidence type="ECO:0000256" key="1">
    <source>
        <dbReference type="ARBA" id="ARBA00009670"/>
    </source>
</evidence>
<evidence type="ECO:0000313" key="8">
    <source>
        <dbReference type="Proteomes" id="UP000602198"/>
    </source>
</evidence>
<dbReference type="PANTHER" id="PTHR43851">
    <property type="match status" value="1"/>
</dbReference>
<accession>A0ABS1MFZ7</accession>
<evidence type="ECO:0000256" key="5">
    <source>
        <dbReference type="SAM" id="MobiDB-lite"/>
    </source>
</evidence>
<comment type="similarity">
    <text evidence="1">Belongs to the protein kinase superfamily. ADCK protein kinase family.</text>
</comment>
<evidence type="ECO:0000256" key="3">
    <source>
        <dbReference type="ARBA" id="ARBA00022741"/>
    </source>
</evidence>
<protein>
    <submittedName>
        <fullName evidence="7">AarF/ABC1/UbiB kinase family protein</fullName>
    </submittedName>
</protein>
<dbReference type="InterPro" id="IPR051409">
    <property type="entry name" value="Atypical_kinase_ADCK"/>
</dbReference>
<dbReference type="Pfam" id="PF03109">
    <property type="entry name" value="ABC1"/>
    <property type="match status" value="1"/>
</dbReference>
<dbReference type="EMBL" id="JAERRJ010000017">
    <property type="protein sequence ID" value="MBL1079587.1"/>
    <property type="molecule type" value="Genomic_DNA"/>
</dbReference>
<keyword evidence="2" id="KW-0808">Transferase</keyword>
<organism evidence="7 8">
    <name type="scientific">Nocardia acididurans</name>
    <dbReference type="NCBI Taxonomy" id="2802282"/>
    <lineage>
        <taxon>Bacteria</taxon>
        <taxon>Bacillati</taxon>
        <taxon>Actinomycetota</taxon>
        <taxon>Actinomycetes</taxon>
        <taxon>Mycobacteriales</taxon>
        <taxon>Nocardiaceae</taxon>
        <taxon>Nocardia</taxon>
    </lineage>
</organism>
<comment type="caution">
    <text evidence="7">The sequence shown here is derived from an EMBL/GenBank/DDBJ whole genome shotgun (WGS) entry which is preliminary data.</text>
</comment>
<gene>
    <name evidence="7" type="ORF">JK358_34800</name>
</gene>
<keyword evidence="4" id="KW-0067">ATP-binding</keyword>
<dbReference type="GO" id="GO:0016301">
    <property type="term" value="F:kinase activity"/>
    <property type="evidence" value="ECO:0007669"/>
    <property type="project" value="UniProtKB-KW"/>
</dbReference>
<dbReference type="InterPro" id="IPR034646">
    <property type="entry name" value="ADCK3_dom"/>
</dbReference>
<evidence type="ECO:0000256" key="2">
    <source>
        <dbReference type="ARBA" id="ARBA00022679"/>
    </source>
</evidence>
<dbReference type="InterPro" id="IPR011009">
    <property type="entry name" value="Kinase-like_dom_sf"/>
</dbReference>
<reference evidence="7 8" key="1">
    <citation type="submission" date="2021-01" db="EMBL/GenBank/DDBJ databases">
        <title>WGS of actinomycetes isolated from Thailand.</title>
        <authorList>
            <person name="Thawai C."/>
        </authorList>
    </citation>
    <scope>NUCLEOTIDE SEQUENCE [LARGE SCALE GENOMIC DNA]</scope>
    <source>
        <strain evidence="7 8">LPG 2</strain>
    </source>
</reference>
<dbReference type="Proteomes" id="UP000602198">
    <property type="component" value="Unassembled WGS sequence"/>
</dbReference>
<feature type="region of interest" description="Disordered" evidence="5">
    <location>
        <begin position="1"/>
        <end position="30"/>
    </location>
</feature>
<evidence type="ECO:0000259" key="6">
    <source>
        <dbReference type="Pfam" id="PF03109"/>
    </source>
</evidence>
<dbReference type="InterPro" id="IPR004147">
    <property type="entry name" value="ABC1_dom"/>
</dbReference>